<evidence type="ECO:0000256" key="5">
    <source>
        <dbReference type="ARBA" id="ARBA00022475"/>
    </source>
</evidence>
<dbReference type="PANTHER" id="PTHR48053:SF136">
    <property type="entry name" value="PROTEIN KINASE, PLANT-TYPE, PUTATIVE-RELATED"/>
    <property type="match status" value="1"/>
</dbReference>
<evidence type="ECO:0000256" key="23">
    <source>
        <dbReference type="SAM" id="Phobius"/>
    </source>
</evidence>
<evidence type="ECO:0000256" key="11">
    <source>
        <dbReference type="ARBA" id="ARBA00022729"/>
    </source>
</evidence>
<evidence type="ECO:0000256" key="4">
    <source>
        <dbReference type="ARBA" id="ARBA00012513"/>
    </source>
</evidence>
<keyword evidence="17 23" id="KW-0472">Membrane</keyword>
<dbReference type="FunFam" id="3.80.10.10:FF:000129">
    <property type="entry name" value="Leucine-rich repeat receptor-like kinase"/>
    <property type="match status" value="1"/>
</dbReference>
<dbReference type="eggNOG" id="ENOG502R8ZZ">
    <property type="taxonomic scope" value="Eukaryota"/>
</dbReference>
<keyword evidence="18" id="KW-0675">Receptor</keyword>
<dbReference type="Pfam" id="PF00560">
    <property type="entry name" value="LRR_1"/>
    <property type="match status" value="4"/>
</dbReference>
<dbReference type="GO" id="GO:0051707">
    <property type="term" value="P:response to other organism"/>
    <property type="evidence" value="ECO:0007669"/>
    <property type="project" value="UniProtKB-ARBA"/>
</dbReference>
<comment type="similarity">
    <text evidence="3">Belongs to the protein kinase superfamily. Ser/Thr protein kinase family.</text>
</comment>
<evidence type="ECO:0000256" key="22">
    <source>
        <dbReference type="PROSITE-ProRule" id="PRU10141"/>
    </source>
</evidence>
<dbReference type="FunFam" id="1.10.510.10:FF:000358">
    <property type="entry name" value="Putative leucine-rich repeat receptor-like serine/threonine-protein kinase"/>
    <property type="match status" value="1"/>
</dbReference>
<dbReference type="GO" id="GO:0005886">
    <property type="term" value="C:plasma membrane"/>
    <property type="evidence" value="ECO:0007669"/>
    <property type="project" value="UniProtKB-SubCell"/>
</dbReference>
<comment type="subcellular location">
    <subcellularLocation>
        <location evidence="1">Cell membrane</location>
        <topology evidence="1">Single-pass membrane protein</topology>
    </subcellularLocation>
    <subcellularLocation>
        <location evidence="2">Membrane</location>
        <topology evidence="2">Single-pass type I membrane protein</topology>
    </subcellularLocation>
</comment>
<comment type="catalytic activity">
    <reaction evidence="21">
        <text>L-seryl-[protein] + ATP = O-phospho-L-seryl-[protein] + ADP + H(+)</text>
        <dbReference type="Rhea" id="RHEA:17989"/>
        <dbReference type="Rhea" id="RHEA-COMP:9863"/>
        <dbReference type="Rhea" id="RHEA-COMP:11604"/>
        <dbReference type="ChEBI" id="CHEBI:15378"/>
        <dbReference type="ChEBI" id="CHEBI:29999"/>
        <dbReference type="ChEBI" id="CHEBI:30616"/>
        <dbReference type="ChEBI" id="CHEBI:83421"/>
        <dbReference type="ChEBI" id="CHEBI:456216"/>
        <dbReference type="EC" id="2.7.11.1"/>
    </reaction>
</comment>
<evidence type="ECO:0000256" key="3">
    <source>
        <dbReference type="ARBA" id="ARBA00008684"/>
    </source>
</evidence>
<dbReference type="Gene3D" id="3.80.10.10">
    <property type="entry name" value="Ribonuclease Inhibitor"/>
    <property type="match status" value="3"/>
</dbReference>
<dbReference type="PRINTS" id="PR00019">
    <property type="entry name" value="LEURICHRPT"/>
</dbReference>
<feature type="binding site" evidence="22">
    <location>
        <position position="751"/>
    </location>
    <ligand>
        <name>ATP</name>
        <dbReference type="ChEBI" id="CHEBI:30616"/>
    </ligand>
</feature>
<dbReference type="InterPro" id="IPR000719">
    <property type="entry name" value="Prot_kinase_dom"/>
</dbReference>
<dbReference type="SUPFAM" id="SSF56112">
    <property type="entry name" value="Protein kinase-like (PK-like)"/>
    <property type="match status" value="1"/>
</dbReference>
<dbReference type="EC" id="2.7.11.1" evidence="4"/>
<evidence type="ECO:0000256" key="14">
    <source>
        <dbReference type="ARBA" id="ARBA00022777"/>
    </source>
</evidence>
<keyword evidence="14" id="KW-0418">Kinase</keyword>
<evidence type="ECO:0000256" key="19">
    <source>
        <dbReference type="ARBA" id="ARBA00023180"/>
    </source>
</evidence>
<dbReference type="InterPro" id="IPR003591">
    <property type="entry name" value="Leu-rich_rpt_typical-subtyp"/>
</dbReference>
<dbReference type="Pfam" id="PF08263">
    <property type="entry name" value="LRRNT_2"/>
    <property type="match status" value="1"/>
</dbReference>
<evidence type="ECO:0000256" key="8">
    <source>
        <dbReference type="ARBA" id="ARBA00022614"/>
    </source>
</evidence>
<dbReference type="SMART" id="SM00220">
    <property type="entry name" value="S_TKc"/>
    <property type="match status" value="1"/>
</dbReference>
<dbReference type="InterPro" id="IPR055414">
    <property type="entry name" value="LRR_R13L4/SHOC2-like"/>
</dbReference>
<keyword evidence="26" id="KW-1185">Reference proteome</keyword>
<dbReference type="OMA" id="IQIIRMA"/>
<keyword evidence="12" id="KW-0677">Repeat</keyword>
<keyword evidence="9" id="KW-0808">Transferase</keyword>
<dbReference type="PROSITE" id="PS00107">
    <property type="entry name" value="PROTEIN_KINASE_ATP"/>
    <property type="match status" value="1"/>
</dbReference>
<feature type="transmembrane region" description="Helical" evidence="23">
    <location>
        <begin position="669"/>
        <end position="691"/>
    </location>
</feature>
<dbReference type="GO" id="GO:0006952">
    <property type="term" value="P:defense response"/>
    <property type="evidence" value="ECO:0007669"/>
    <property type="project" value="UniProtKB-ARBA"/>
</dbReference>
<dbReference type="Pfam" id="PF13855">
    <property type="entry name" value="LRR_8"/>
    <property type="match status" value="1"/>
</dbReference>
<dbReference type="InterPro" id="IPR032675">
    <property type="entry name" value="LRR_dom_sf"/>
</dbReference>
<evidence type="ECO:0000256" key="9">
    <source>
        <dbReference type="ARBA" id="ARBA00022679"/>
    </source>
</evidence>
<evidence type="ECO:0000256" key="16">
    <source>
        <dbReference type="ARBA" id="ARBA00022989"/>
    </source>
</evidence>
<comment type="catalytic activity">
    <reaction evidence="20">
        <text>L-threonyl-[protein] + ATP = O-phospho-L-threonyl-[protein] + ADP + H(+)</text>
        <dbReference type="Rhea" id="RHEA:46608"/>
        <dbReference type="Rhea" id="RHEA-COMP:11060"/>
        <dbReference type="Rhea" id="RHEA-COMP:11605"/>
        <dbReference type="ChEBI" id="CHEBI:15378"/>
        <dbReference type="ChEBI" id="CHEBI:30013"/>
        <dbReference type="ChEBI" id="CHEBI:30616"/>
        <dbReference type="ChEBI" id="CHEBI:61977"/>
        <dbReference type="ChEBI" id="CHEBI:456216"/>
        <dbReference type="EC" id="2.7.11.1"/>
    </reaction>
</comment>
<organism evidence="25 26">
    <name type="scientific">Gossypium raimondii</name>
    <name type="common">Peruvian cotton</name>
    <name type="synonym">Gossypium klotzschianum subsp. raimondii</name>
    <dbReference type="NCBI Taxonomy" id="29730"/>
    <lineage>
        <taxon>Eukaryota</taxon>
        <taxon>Viridiplantae</taxon>
        <taxon>Streptophyta</taxon>
        <taxon>Embryophyta</taxon>
        <taxon>Tracheophyta</taxon>
        <taxon>Spermatophyta</taxon>
        <taxon>Magnoliopsida</taxon>
        <taxon>eudicotyledons</taxon>
        <taxon>Gunneridae</taxon>
        <taxon>Pentapetalae</taxon>
        <taxon>rosids</taxon>
        <taxon>malvids</taxon>
        <taxon>Malvales</taxon>
        <taxon>Malvaceae</taxon>
        <taxon>Malvoideae</taxon>
        <taxon>Gossypium</taxon>
    </lineage>
</organism>
<evidence type="ECO:0000256" key="1">
    <source>
        <dbReference type="ARBA" id="ARBA00004162"/>
    </source>
</evidence>
<keyword evidence="15 22" id="KW-0067">ATP-binding</keyword>
<protein>
    <recommendedName>
        <fullName evidence="4">non-specific serine/threonine protein kinase</fullName>
        <ecNumber evidence="4">2.7.11.1</ecNumber>
    </recommendedName>
</protein>
<dbReference type="FunFam" id="3.80.10.10:FF:001655">
    <property type="entry name" value="Putative leucine-rich repeat receptor-like protein kinase family protein"/>
    <property type="match status" value="1"/>
</dbReference>
<dbReference type="SUPFAM" id="SSF52058">
    <property type="entry name" value="L domain-like"/>
    <property type="match status" value="2"/>
</dbReference>
<dbReference type="Pfam" id="PF00069">
    <property type="entry name" value="Pkinase"/>
    <property type="match status" value="1"/>
</dbReference>
<gene>
    <name evidence="25" type="ORF">B456_002G133000</name>
</gene>
<evidence type="ECO:0000256" key="2">
    <source>
        <dbReference type="ARBA" id="ARBA00004479"/>
    </source>
</evidence>
<dbReference type="FunFam" id="3.80.10.10:FF:000317">
    <property type="entry name" value="Inactive leucine-rich repeat receptor-like protein kinase"/>
    <property type="match status" value="1"/>
</dbReference>
<keyword evidence="10 23" id="KW-0812">Transmembrane</keyword>
<dbReference type="PROSITE" id="PS00108">
    <property type="entry name" value="PROTEIN_KINASE_ST"/>
    <property type="match status" value="1"/>
</dbReference>
<evidence type="ECO:0000259" key="24">
    <source>
        <dbReference type="PROSITE" id="PS50011"/>
    </source>
</evidence>
<accession>A0A0D2R5D8</accession>
<dbReference type="EMBL" id="CM001741">
    <property type="protein sequence ID" value="KJB14600.1"/>
    <property type="molecule type" value="Genomic_DNA"/>
</dbReference>
<dbReference type="InterPro" id="IPR011009">
    <property type="entry name" value="Kinase-like_dom_sf"/>
</dbReference>
<keyword evidence="6" id="KW-0723">Serine/threonine-protein kinase</keyword>
<evidence type="ECO:0000256" key="17">
    <source>
        <dbReference type="ARBA" id="ARBA00023136"/>
    </source>
</evidence>
<evidence type="ECO:0000313" key="26">
    <source>
        <dbReference type="Proteomes" id="UP000032304"/>
    </source>
</evidence>
<dbReference type="FunFam" id="3.80.10.10:FF:000453">
    <property type="entry name" value="Leucine-rich receptor-like protein kinase family protein"/>
    <property type="match status" value="1"/>
</dbReference>
<dbReference type="SMART" id="SM00365">
    <property type="entry name" value="LRR_SD22"/>
    <property type="match status" value="5"/>
</dbReference>
<dbReference type="Gramene" id="KJB14600">
    <property type="protein sequence ID" value="KJB14600"/>
    <property type="gene ID" value="B456_002G133000"/>
</dbReference>
<feature type="domain" description="Protein kinase" evidence="24">
    <location>
        <begin position="724"/>
        <end position="1025"/>
    </location>
</feature>
<reference evidence="25 26" key="1">
    <citation type="journal article" date="2012" name="Nature">
        <title>Repeated polyploidization of Gossypium genomes and the evolution of spinnable cotton fibres.</title>
        <authorList>
            <person name="Paterson A.H."/>
            <person name="Wendel J.F."/>
            <person name="Gundlach H."/>
            <person name="Guo H."/>
            <person name="Jenkins J."/>
            <person name="Jin D."/>
            <person name="Llewellyn D."/>
            <person name="Showmaker K.C."/>
            <person name="Shu S."/>
            <person name="Udall J."/>
            <person name="Yoo M.J."/>
            <person name="Byers R."/>
            <person name="Chen W."/>
            <person name="Doron-Faigenboim A."/>
            <person name="Duke M.V."/>
            <person name="Gong L."/>
            <person name="Grimwood J."/>
            <person name="Grover C."/>
            <person name="Grupp K."/>
            <person name="Hu G."/>
            <person name="Lee T.H."/>
            <person name="Li J."/>
            <person name="Lin L."/>
            <person name="Liu T."/>
            <person name="Marler B.S."/>
            <person name="Page J.T."/>
            <person name="Roberts A.W."/>
            <person name="Romanel E."/>
            <person name="Sanders W.S."/>
            <person name="Szadkowski E."/>
            <person name="Tan X."/>
            <person name="Tang H."/>
            <person name="Xu C."/>
            <person name="Wang J."/>
            <person name="Wang Z."/>
            <person name="Zhang D."/>
            <person name="Zhang L."/>
            <person name="Ashrafi H."/>
            <person name="Bedon F."/>
            <person name="Bowers J.E."/>
            <person name="Brubaker C.L."/>
            <person name="Chee P.W."/>
            <person name="Das S."/>
            <person name="Gingle A.R."/>
            <person name="Haigler C.H."/>
            <person name="Harker D."/>
            <person name="Hoffmann L.V."/>
            <person name="Hovav R."/>
            <person name="Jones D.C."/>
            <person name="Lemke C."/>
            <person name="Mansoor S."/>
            <person name="ur Rahman M."/>
            <person name="Rainville L.N."/>
            <person name="Rambani A."/>
            <person name="Reddy U.K."/>
            <person name="Rong J.K."/>
            <person name="Saranga Y."/>
            <person name="Scheffler B.E."/>
            <person name="Scheffler J.A."/>
            <person name="Stelly D.M."/>
            <person name="Triplett B.A."/>
            <person name="Van Deynze A."/>
            <person name="Vaslin M.F."/>
            <person name="Waghmare V.N."/>
            <person name="Walford S.A."/>
            <person name="Wright R.J."/>
            <person name="Zaki E.A."/>
            <person name="Zhang T."/>
            <person name="Dennis E.S."/>
            <person name="Mayer K.F."/>
            <person name="Peterson D.G."/>
            <person name="Rokhsar D.S."/>
            <person name="Wang X."/>
            <person name="Schmutz J."/>
        </authorList>
    </citation>
    <scope>NUCLEOTIDE SEQUENCE [LARGE SCALE GENOMIC DNA]</scope>
</reference>
<keyword evidence="16 23" id="KW-1133">Transmembrane helix</keyword>
<evidence type="ECO:0000256" key="15">
    <source>
        <dbReference type="ARBA" id="ARBA00022840"/>
    </source>
</evidence>
<dbReference type="InterPro" id="IPR008271">
    <property type="entry name" value="Ser/Thr_kinase_AS"/>
</dbReference>
<keyword evidence="8" id="KW-0433">Leucine-rich repeat</keyword>
<dbReference type="Gene3D" id="1.10.510.10">
    <property type="entry name" value="Transferase(Phosphotransferase) domain 1"/>
    <property type="match status" value="1"/>
</dbReference>
<dbReference type="Proteomes" id="UP000032304">
    <property type="component" value="Chromosome 2"/>
</dbReference>
<evidence type="ECO:0000256" key="20">
    <source>
        <dbReference type="ARBA" id="ARBA00047899"/>
    </source>
</evidence>
<dbReference type="AlphaFoldDB" id="A0A0D2R5D8"/>
<evidence type="ECO:0000256" key="6">
    <source>
        <dbReference type="ARBA" id="ARBA00022527"/>
    </source>
</evidence>
<keyword evidence="5" id="KW-1003">Cell membrane</keyword>
<evidence type="ECO:0000313" key="25">
    <source>
        <dbReference type="EMBL" id="KJB14600.1"/>
    </source>
</evidence>
<proteinExistence type="inferred from homology"/>
<evidence type="ECO:0000256" key="10">
    <source>
        <dbReference type="ARBA" id="ARBA00022692"/>
    </source>
</evidence>
<dbReference type="GO" id="GO:0004674">
    <property type="term" value="F:protein serine/threonine kinase activity"/>
    <property type="evidence" value="ECO:0007669"/>
    <property type="project" value="UniProtKB-KW"/>
</dbReference>
<keyword evidence="11" id="KW-0732">Signal</keyword>
<dbReference type="InterPro" id="IPR013210">
    <property type="entry name" value="LRR_N_plant-typ"/>
</dbReference>
<evidence type="ECO:0000256" key="7">
    <source>
        <dbReference type="ARBA" id="ARBA00022553"/>
    </source>
</evidence>
<evidence type="ECO:0000256" key="21">
    <source>
        <dbReference type="ARBA" id="ARBA00048679"/>
    </source>
</evidence>
<evidence type="ECO:0000256" key="12">
    <source>
        <dbReference type="ARBA" id="ARBA00022737"/>
    </source>
</evidence>
<evidence type="ECO:0000256" key="18">
    <source>
        <dbReference type="ARBA" id="ARBA00023170"/>
    </source>
</evidence>
<evidence type="ECO:0000256" key="13">
    <source>
        <dbReference type="ARBA" id="ARBA00022741"/>
    </source>
</evidence>
<dbReference type="GO" id="GO:0009791">
    <property type="term" value="P:post-embryonic development"/>
    <property type="evidence" value="ECO:0007669"/>
    <property type="project" value="UniProtKB-ARBA"/>
</dbReference>
<dbReference type="InterPro" id="IPR001611">
    <property type="entry name" value="Leu-rich_rpt"/>
</dbReference>
<keyword evidence="19" id="KW-0325">Glycoprotein</keyword>
<dbReference type="PROSITE" id="PS50011">
    <property type="entry name" value="PROTEIN_KINASE_DOM"/>
    <property type="match status" value="1"/>
</dbReference>
<dbReference type="PROSITE" id="PS51450">
    <property type="entry name" value="LRR"/>
    <property type="match status" value="1"/>
</dbReference>
<dbReference type="CDD" id="cd14066">
    <property type="entry name" value="STKc_IRAK"/>
    <property type="match status" value="1"/>
</dbReference>
<dbReference type="GO" id="GO:0005524">
    <property type="term" value="F:ATP binding"/>
    <property type="evidence" value="ECO:0007669"/>
    <property type="project" value="UniProtKB-UniRule"/>
</dbReference>
<dbReference type="FunFam" id="3.30.200.20:FF:000432">
    <property type="entry name" value="LRR receptor-like serine/threonine-protein kinase EFR"/>
    <property type="match status" value="1"/>
</dbReference>
<dbReference type="SMART" id="SM00369">
    <property type="entry name" value="LRR_TYP"/>
    <property type="match status" value="10"/>
</dbReference>
<dbReference type="InterPro" id="IPR017441">
    <property type="entry name" value="Protein_kinase_ATP_BS"/>
</dbReference>
<keyword evidence="7" id="KW-0597">Phosphoprotein</keyword>
<dbReference type="Pfam" id="PF23598">
    <property type="entry name" value="LRR_14"/>
    <property type="match status" value="1"/>
</dbReference>
<dbReference type="PANTHER" id="PTHR48053">
    <property type="entry name" value="LEUCINE RICH REPEAT FAMILY PROTEIN, EXPRESSED"/>
    <property type="match status" value="1"/>
</dbReference>
<keyword evidence="13 22" id="KW-0547">Nucleotide-binding</keyword>
<dbReference type="Gene3D" id="3.30.200.20">
    <property type="entry name" value="Phosphorylase Kinase, domain 1"/>
    <property type="match status" value="1"/>
</dbReference>
<sequence>MPCINVFELHLLSILVHTNCFGKNMPSSSSQQLAFLLFILYVKCLFVSIESNTSLVTDKEALLSFKSQIKTSGFPNPLSQWDPNSSPCNWTGVVCNKHNTRVVELNLSGFHLEGSISPHVGNLSLLHSLQLQDNQLSGELPDQMWNLFRLRDLNMSQNSLYGVIPSNISKLTELRSLDLMTNKITGAVPEDLDQLVQLQVLNLGRNLFTGTIPASIANISSLQTLNLGTNNLTGAIPTELSHLRNLKELDLTINHLTGTVPSSIYNMSSLVVLALASNHLWGRLPYDVGVTLPNLLVFNFCFNEFTGGIPGSLHNLTNIKIIRMAHNLLQGTVPPGLGNLPFLEMYNIGFNKIVTTGDDSLEFIIASLTNSSRLKFLALDGNLLEGEIPESIGNLSEVLSKLYMGGNHISGNIPPSIAQLSGLTLLNFSYNSISGEIPPEMGKLVELQMLGLAGNQISGRIPTSLGDLRKLNQIDLSGNQLLGQIPSSFQNFQKLLSADLSNNRLNGSIPKEILNIPSLSTVLNFSRNSLNGPLPEEIGLLESVVAIDLSMNHLSGNIPSSIEGCKSLEKLFMAKNMLSGPIPGTIGELKGLETLDLSSNQLSGSIPTDLQKLQVLESLNLSFNDLEGSLPSGGIFKNLSSVHLEGNRKLCFPLACKNTRGSHGRLVKIYVSIAVITTFALCFIMASLFHIKKGKPKATRTSEQLKEQHQMISYHEIRRATGNFNPGNLIGKGSFGSVYKGYLNGVHIAIKVLDVARTGSWKSFRAECEALRNVRHRNLVKLISSCSSVDIKNVEFLALVYEFLTNGSVQDWLKGNKRNADGEGLNVMERLNVAIDVASALDYLHHDCEVPVVHCDLKPSNILLDQDMTAKVGDFGLARLLMEKSSSQPSISSTNVLKGSIGYIPPEYGFGEKPSTAGDVYSYGVMLLELFTGKSPTHESFAGELNLIKWTQSAFPSKVQQILDPELLLLLQNLQYDSQPINPETQHDYLTTIIGVGLSCTSVSPDGRITMRDVLRKLKTVKSTLTNPSPPAKNRA</sequence>
<dbReference type="InterPro" id="IPR051716">
    <property type="entry name" value="Plant_RL_S/T_kinase"/>
</dbReference>
<name>A0A0D2R5D8_GOSRA</name>